<dbReference type="InterPro" id="IPR049943">
    <property type="entry name" value="Ser_HO-MeTrfase-like"/>
</dbReference>
<dbReference type="InterPro" id="IPR015422">
    <property type="entry name" value="PyrdxlP-dep_Trfase_small"/>
</dbReference>
<dbReference type="InterPro" id="IPR015424">
    <property type="entry name" value="PyrdxlP-dep_Trfase"/>
</dbReference>
<keyword evidence="3" id="KW-0554">One-carbon metabolism</keyword>
<feature type="modified residue" description="N6-(pyridoxal phosphate)lysine" evidence="3 4">
    <location>
        <position position="264"/>
    </location>
</feature>
<gene>
    <name evidence="3 7" type="primary">glyA</name>
    <name evidence="7" type="ORF">COT44_02125</name>
</gene>
<keyword evidence="3" id="KW-0963">Cytoplasm</keyword>
<dbReference type="InterPro" id="IPR015421">
    <property type="entry name" value="PyrdxlP-dep_Trfase_major"/>
</dbReference>
<dbReference type="GO" id="GO:0032259">
    <property type="term" value="P:methylation"/>
    <property type="evidence" value="ECO:0007669"/>
    <property type="project" value="UniProtKB-KW"/>
</dbReference>
<evidence type="ECO:0000259" key="6">
    <source>
        <dbReference type="Pfam" id="PF00464"/>
    </source>
</evidence>
<feature type="region of interest" description="Disordered" evidence="5">
    <location>
        <begin position="432"/>
        <end position="455"/>
    </location>
</feature>
<dbReference type="UniPathway" id="UPA00288">
    <property type="reaction ID" value="UER01023"/>
</dbReference>
<comment type="subunit">
    <text evidence="3">Homodimer.</text>
</comment>
<dbReference type="InterPro" id="IPR039429">
    <property type="entry name" value="SHMT-like_dom"/>
</dbReference>
<comment type="subcellular location">
    <subcellularLocation>
        <location evidence="3">Cytoplasm</location>
    </subcellularLocation>
</comment>
<dbReference type="Proteomes" id="UP000228996">
    <property type="component" value="Unassembled WGS sequence"/>
</dbReference>
<dbReference type="Gene3D" id="3.40.640.10">
    <property type="entry name" value="Type I PLP-dependent aspartate aminotransferase-like (Major domain)"/>
    <property type="match status" value="1"/>
</dbReference>
<keyword evidence="3" id="KW-0028">Amino-acid biosynthesis</keyword>
<comment type="function">
    <text evidence="3">Catalyzes the reversible interconversion of serine and glycine with tetrahydrofolate (THF) serving as the one-carbon carrier. This reaction serves as the major source of one-carbon groups required for the biosynthesis of purines, thymidylate, methionine, and other important biomolecules. Also exhibits THF-independent aldolase activity toward beta-hydroxyamino acids, producing glycine and aldehydes, via a retro-aldol mechanism.</text>
</comment>
<accession>A0A2M6XDB1</accession>
<comment type="caution">
    <text evidence="3">Lacks conserved residue(s) required for the propagation of feature annotation.</text>
</comment>
<evidence type="ECO:0000256" key="3">
    <source>
        <dbReference type="HAMAP-Rule" id="MF_00051"/>
    </source>
</evidence>
<evidence type="ECO:0000256" key="5">
    <source>
        <dbReference type="SAM" id="MobiDB-lite"/>
    </source>
</evidence>
<keyword evidence="3 7" id="KW-0808">Transferase</keyword>
<dbReference type="GO" id="GO:0004372">
    <property type="term" value="F:glycine hydroxymethyltransferase activity"/>
    <property type="evidence" value="ECO:0007669"/>
    <property type="project" value="UniProtKB-UniRule"/>
</dbReference>
<dbReference type="PANTHER" id="PTHR11680">
    <property type="entry name" value="SERINE HYDROXYMETHYLTRANSFERASE"/>
    <property type="match status" value="1"/>
</dbReference>
<dbReference type="Gene3D" id="3.90.1150.10">
    <property type="entry name" value="Aspartate Aminotransferase, domain 1"/>
    <property type="match status" value="1"/>
</dbReference>
<dbReference type="EMBL" id="PEYO01000012">
    <property type="protein sequence ID" value="PIU03665.1"/>
    <property type="molecule type" value="Genomic_DNA"/>
</dbReference>
<dbReference type="GO" id="GO:0030170">
    <property type="term" value="F:pyridoxal phosphate binding"/>
    <property type="evidence" value="ECO:0007669"/>
    <property type="project" value="UniProtKB-UniRule"/>
</dbReference>
<feature type="binding site" evidence="3">
    <location>
        <begin position="154"/>
        <end position="156"/>
    </location>
    <ligand>
        <name>(6S)-5,6,7,8-tetrahydrofolate</name>
        <dbReference type="ChEBI" id="CHEBI:57453"/>
    </ligand>
</feature>
<dbReference type="PIRSF" id="PIRSF000412">
    <property type="entry name" value="SHMT"/>
    <property type="match status" value="1"/>
</dbReference>
<evidence type="ECO:0000256" key="1">
    <source>
        <dbReference type="ARBA" id="ARBA00001933"/>
    </source>
</evidence>
<dbReference type="EC" id="2.1.2.1" evidence="3"/>
<evidence type="ECO:0000256" key="2">
    <source>
        <dbReference type="ARBA" id="ARBA00022898"/>
    </source>
</evidence>
<comment type="pathway">
    <text evidence="3">Amino-acid biosynthesis; glycine biosynthesis; glycine from L-serine: step 1/1.</text>
</comment>
<keyword evidence="2 3" id="KW-0663">Pyridoxal phosphate</keyword>
<evidence type="ECO:0000313" key="7">
    <source>
        <dbReference type="EMBL" id="PIU03665.1"/>
    </source>
</evidence>
<dbReference type="GO" id="GO:0008168">
    <property type="term" value="F:methyltransferase activity"/>
    <property type="evidence" value="ECO:0007669"/>
    <property type="project" value="UniProtKB-KW"/>
</dbReference>
<comment type="catalytic activity">
    <reaction evidence="3">
        <text>(6R)-5,10-methylene-5,6,7,8-tetrahydrofolate + glycine + H2O = (6S)-5,6,7,8-tetrahydrofolate + L-serine</text>
        <dbReference type="Rhea" id="RHEA:15481"/>
        <dbReference type="ChEBI" id="CHEBI:15377"/>
        <dbReference type="ChEBI" id="CHEBI:15636"/>
        <dbReference type="ChEBI" id="CHEBI:33384"/>
        <dbReference type="ChEBI" id="CHEBI:57305"/>
        <dbReference type="ChEBI" id="CHEBI:57453"/>
        <dbReference type="EC" id="2.1.2.1"/>
    </reaction>
</comment>
<dbReference type="NCBIfam" id="NF000586">
    <property type="entry name" value="PRK00011.1"/>
    <property type="match status" value="1"/>
</dbReference>
<dbReference type="InterPro" id="IPR001085">
    <property type="entry name" value="Ser_HO-MeTrfase"/>
</dbReference>
<comment type="pathway">
    <text evidence="3">One-carbon metabolism; tetrahydrofolate interconversion.</text>
</comment>
<evidence type="ECO:0000313" key="8">
    <source>
        <dbReference type="Proteomes" id="UP000228996"/>
    </source>
</evidence>
<name>A0A2M6XDB1_9BACT</name>
<dbReference type="HAMAP" id="MF_00051">
    <property type="entry name" value="SHMT"/>
    <property type="match status" value="1"/>
</dbReference>
<feature type="domain" description="Serine hydroxymethyltransferase-like" evidence="6">
    <location>
        <begin position="36"/>
        <end position="418"/>
    </location>
</feature>
<feature type="compositionally biased region" description="Basic and acidic residues" evidence="5">
    <location>
        <begin position="446"/>
        <end position="455"/>
    </location>
</feature>
<dbReference type="Pfam" id="PF00464">
    <property type="entry name" value="SHMT"/>
    <property type="match status" value="1"/>
</dbReference>
<dbReference type="AlphaFoldDB" id="A0A2M6XDB1"/>
<protein>
    <recommendedName>
        <fullName evidence="3">Serine hydroxymethyltransferase</fullName>
        <shortName evidence="3">SHMT</shortName>
        <shortName evidence="3">Serine methylase</shortName>
        <ecNumber evidence="3">2.1.2.1</ecNumber>
    </recommendedName>
</protein>
<dbReference type="PANTHER" id="PTHR11680:SF35">
    <property type="entry name" value="SERINE HYDROXYMETHYLTRANSFERASE 1"/>
    <property type="match status" value="1"/>
</dbReference>
<dbReference type="GO" id="GO:0019264">
    <property type="term" value="P:glycine biosynthetic process from serine"/>
    <property type="evidence" value="ECO:0007669"/>
    <property type="project" value="UniProtKB-UniRule"/>
</dbReference>
<comment type="similarity">
    <text evidence="3">Belongs to the SHMT family.</text>
</comment>
<dbReference type="CDD" id="cd00378">
    <property type="entry name" value="SHMT"/>
    <property type="match status" value="1"/>
</dbReference>
<dbReference type="UniPathway" id="UPA00193"/>
<feature type="binding site" evidence="3">
    <location>
        <begin position="387"/>
        <end position="389"/>
    </location>
    <ligand>
        <name>(6S)-5,6,7,8-tetrahydrofolate</name>
        <dbReference type="ChEBI" id="CHEBI:57453"/>
    </ligand>
</feature>
<organism evidence="7 8">
    <name type="scientific">Candidatus Shapirobacteria bacterium CG08_land_8_20_14_0_20_39_18</name>
    <dbReference type="NCBI Taxonomy" id="1974883"/>
    <lineage>
        <taxon>Bacteria</taxon>
        <taxon>Candidatus Shapironibacteriota</taxon>
    </lineage>
</organism>
<evidence type="ECO:0000256" key="4">
    <source>
        <dbReference type="PIRSR" id="PIRSR000412-50"/>
    </source>
</evidence>
<comment type="cofactor">
    <cofactor evidence="1 3 4">
        <name>pyridoxal 5'-phosphate</name>
        <dbReference type="ChEBI" id="CHEBI:597326"/>
    </cofactor>
</comment>
<sequence>MVVQVLRSNPKLFGHSFADLIDDRRMILQRWYNNNMENKILQLIKKEEQRQADTLMMIPSENYTYPEVRQAVGSVLMHKYAEGQPGRRYYQGNSVADQVESECERLALEAFGLNSDQWGVNVQPYSGCPANLAVYNGILDIGDRILAMYLPDGGHLSHGWQTPEKKITFVSKIWQVEFYHVDPKTRVFDYDQIEKQALKFKPKLIISGGTAYPREIDYQRLSGIAKSVGAYYMADIAHEAGLIAGGANKSPFPYADVVTMTTHKTLRGPRGAIIICKKELLEAIDQSIFPGLQGGPHLHTIAGIAIALEKTKTPEFKNYAFQTVKNAQRLAQRLTIKDYDVVSGGTDKHLVLLDLRNKNISGWFVAWALEKAGIIMNRNTVPNDTGSPFYPSGLRMGTPVLTVRGMREKEMDLIARWIDEVIQHLGPREMPEKQPALLASRRSGRRGREARSKMREEFKKEIEKDEFLNNISLQVKDLCNKFPIPG</sequence>
<dbReference type="GO" id="GO:0005737">
    <property type="term" value="C:cytoplasm"/>
    <property type="evidence" value="ECO:0007669"/>
    <property type="project" value="UniProtKB-SubCell"/>
</dbReference>
<comment type="caution">
    <text evidence="7">The sequence shown here is derived from an EMBL/GenBank/DDBJ whole genome shotgun (WGS) entry which is preliminary data.</text>
</comment>
<reference evidence="8" key="1">
    <citation type="submission" date="2017-09" db="EMBL/GenBank/DDBJ databases">
        <title>Depth-based differentiation of microbial function through sediment-hosted aquifers and enrichment of novel symbionts in the deep terrestrial subsurface.</title>
        <authorList>
            <person name="Probst A.J."/>
            <person name="Ladd B."/>
            <person name="Jarett J.K."/>
            <person name="Geller-Mcgrath D.E."/>
            <person name="Sieber C.M.K."/>
            <person name="Emerson J.B."/>
            <person name="Anantharaman K."/>
            <person name="Thomas B.C."/>
            <person name="Malmstrom R."/>
            <person name="Stieglmeier M."/>
            <person name="Klingl A."/>
            <person name="Woyke T."/>
            <person name="Ryan C.M."/>
            <person name="Banfield J.F."/>
        </authorList>
    </citation>
    <scope>NUCLEOTIDE SEQUENCE [LARGE SCALE GENOMIC DNA]</scope>
</reference>
<feature type="site" description="Plays an important role in substrate specificity" evidence="3">
    <location>
        <position position="263"/>
    </location>
</feature>
<feature type="binding site" evidence="3">
    <location>
        <position position="150"/>
    </location>
    <ligand>
        <name>(6S)-5,6,7,8-tetrahydrofolate</name>
        <dbReference type="ChEBI" id="CHEBI:57453"/>
    </ligand>
</feature>
<dbReference type="SUPFAM" id="SSF53383">
    <property type="entry name" value="PLP-dependent transferases"/>
    <property type="match status" value="1"/>
</dbReference>
<proteinExistence type="inferred from homology"/>
<keyword evidence="7" id="KW-0489">Methyltransferase</keyword>
<dbReference type="GO" id="GO:0035999">
    <property type="term" value="P:tetrahydrofolate interconversion"/>
    <property type="evidence" value="ECO:0007669"/>
    <property type="project" value="UniProtKB-UniRule"/>
</dbReference>